<name>A0A679I3C6_9RHOO</name>
<dbReference type="OrthoDB" id="9815890at2"/>
<evidence type="ECO:0000313" key="1">
    <source>
        <dbReference type="EMBL" id="BBU68551.1"/>
    </source>
</evidence>
<dbReference type="PANTHER" id="PTHR45431">
    <property type="entry name" value="RHODANESE-LIKE DOMAIN-CONTAINING PROTEIN 15, CHLOROPLASTIC"/>
    <property type="match status" value="1"/>
</dbReference>
<reference evidence="2" key="1">
    <citation type="submission" date="2020-01" db="EMBL/GenBank/DDBJ databases">
        <title>Phosphoaccumulans saitamaens gen. nov., sp. nov., a polyphosphate accumulating bacterium isolated from surface river water.</title>
        <authorList>
            <person name="Watanabe K."/>
            <person name="Suda W."/>
        </authorList>
    </citation>
    <scope>NUCLEOTIDE SEQUENCE [LARGE SCALE GENOMIC DNA]</scope>
    <source>
        <strain evidence="2">ICHIAU1</strain>
    </source>
</reference>
<dbReference type="SMART" id="SM00450">
    <property type="entry name" value="RHOD"/>
    <property type="match status" value="1"/>
</dbReference>
<dbReference type="Pfam" id="PF00581">
    <property type="entry name" value="Rhodanese"/>
    <property type="match status" value="1"/>
</dbReference>
<gene>
    <name evidence="1" type="ORF">ICHIAU1_08340</name>
</gene>
<dbReference type="PROSITE" id="PS50206">
    <property type="entry name" value="RHODANESE_3"/>
    <property type="match status" value="1"/>
</dbReference>
<accession>A0A679I3C6</accession>
<dbReference type="SUPFAM" id="SSF52821">
    <property type="entry name" value="Rhodanese/Cell cycle control phosphatase"/>
    <property type="match status" value="1"/>
</dbReference>
<dbReference type="InterPro" id="IPR036873">
    <property type="entry name" value="Rhodanese-like_dom_sf"/>
</dbReference>
<dbReference type="Proteomes" id="UP000463961">
    <property type="component" value="Chromosome"/>
</dbReference>
<dbReference type="CDD" id="cd01522">
    <property type="entry name" value="RHOD_1"/>
    <property type="match status" value="1"/>
</dbReference>
<evidence type="ECO:0000313" key="2">
    <source>
        <dbReference type="Proteomes" id="UP000463961"/>
    </source>
</evidence>
<protein>
    <submittedName>
        <fullName evidence="1">Uncharacterized protein</fullName>
    </submittedName>
</protein>
<keyword evidence="2" id="KW-1185">Reference proteome</keyword>
<dbReference type="InterPro" id="IPR052367">
    <property type="entry name" value="Thiosulfate_ST/Rhodanese-like"/>
</dbReference>
<proteinExistence type="predicted"/>
<dbReference type="AlphaFoldDB" id="A0A679I3C6"/>
<dbReference type="RefSeq" id="WP_162050666.1">
    <property type="nucleotide sequence ID" value="NZ_AP019011.1"/>
</dbReference>
<dbReference type="Gene3D" id="3.40.250.10">
    <property type="entry name" value="Rhodanese-like domain"/>
    <property type="match status" value="1"/>
</dbReference>
<dbReference type="InterPro" id="IPR001763">
    <property type="entry name" value="Rhodanese-like_dom"/>
</dbReference>
<organism evidence="1 2">
    <name type="scientific">Fluviibacter phosphoraccumulans</name>
    <dbReference type="NCBI Taxonomy" id="1751046"/>
    <lineage>
        <taxon>Bacteria</taxon>
        <taxon>Pseudomonadati</taxon>
        <taxon>Pseudomonadota</taxon>
        <taxon>Betaproteobacteria</taxon>
        <taxon>Rhodocyclales</taxon>
        <taxon>Fluviibacteraceae</taxon>
        <taxon>Fluviibacter</taxon>
    </lineage>
</organism>
<dbReference type="EMBL" id="AP022345">
    <property type="protein sequence ID" value="BBU68551.1"/>
    <property type="molecule type" value="Genomic_DNA"/>
</dbReference>
<dbReference type="PANTHER" id="PTHR45431:SF3">
    <property type="entry name" value="RHODANESE-LIKE DOMAIN-CONTAINING PROTEIN 15, CHLOROPLASTIC"/>
    <property type="match status" value="1"/>
</dbReference>
<sequence>MSCISDILTLARTRAEQQGVNYSGDVTPLEAYTLLQEAPGTVLVDVRTRAEWDWVGRVPHAVEIDWAEYPDMTRNPNFITDLRRQVDSEATILFLCRSGVRSRSAASAALEAGFTAAYNILEGFEGDKDAFNHRGKLGGWRFHGLPWYQG</sequence>